<dbReference type="InParanoid" id="A0A024FVY2"/>
<evidence type="ECO:0000313" key="1">
    <source>
        <dbReference type="EMBL" id="CCI10824.1"/>
    </source>
</evidence>
<sequence>MTYWRDQSSLLSSIFDCIITLPVELSQRPLAKVFSKVSSSCTCCQELTYLSTSGSEHIDRIIAISSCSRSSLDIFARLSRSNRIICTDKIMFRKLNAYYRYEAFVDKTKVNLRQSSCSAYVTPPQGTINKIFSWWRKSSRRYSEIVEDSIWSSNIQLHIRESTRKLKHTATKVHDASNKELPRKLIVRNYSTFSSLLRLTPKVRVPMIASLFTKCGLCVNLLCAENHIKLFHKYRMYNGFVRRITHYFSDYITVHFRISPTCCSFASIQPFNVTTFPLGQNSSHDGSKNFTLVAAGGNRNQRGLMVQIAESKVGEHLMAFSINNLETATSIFNRCFPDTKIKGEKRKLNPYKYKIIHPVVIRGYSMR</sequence>
<proteinExistence type="predicted"/>
<accession>A0A024FVY2</accession>
<keyword evidence="2" id="KW-1185">Reference proteome</keyword>
<dbReference type="AlphaFoldDB" id="A0A024FVY2"/>
<dbReference type="Proteomes" id="UP000053237">
    <property type="component" value="Unassembled WGS sequence"/>
</dbReference>
<comment type="caution">
    <text evidence="1">The sequence shown here is derived from an EMBL/GenBank/DDBJ whole genome shotgun (WGS) entry which is preliminary data.</text>
</comment>
<evidence type="ECO:0000313" key="2">
    <source>
        <dbReference type="Proteomes" id="UP000053237"/>
    </source>
</evidence>
<organism evidence="1 2">
    <name type="scientific">Albugo candida</name>
    <dbReference type="NCBI Taxonomy" id="65357"/>
    <lineage>
        <taxon>Eukaryota</taxon>
        <taxon>Sar</taxon>
        <taxon>Stramenopiles</taxon>
        <taxon>Oomycota</taxon>
        <taxon>Peronosporomycetes</taxon>
        <taxon>Albuginales</taxon>
        <taxon>Albuginaceae</taxon>
        <taxon>Albugo</taxon>
    </lineage>
</organism>
<protein>
    <submittedName>
        <fullName evidence="1">Uncharacterized protein</fullName>
    </submittedName>
</protein>
<gene>
    <name evidence="1" type="ORF">BN9_117940</name>
</gene>
<reference evidence="1 2" key="1">
    <citation type="submission" date="2012-05" db="EMBL/GenBank/DDBJ databases">
        <title>Recombination and specialization in a pathogen metapopulation.</title>
        <authorList>
            <person name="Gardiner A."/>
            <person name="Kemen E."/>
            <person name="Schultz-Larsen T."/>
            <person name="MacLean D."/>
            <person name="Van Oosterhout C."/>
            <person name="Jones J.D.G."/>
        </authorList>
    </citation>
    <scope>NUCLEOTIDE SEQUENCE [LARGE SCALE GENOMIC DNA]</scope>
    <source>
        <strain evidence="1 2">Ac Nc2</strain>
    </source>
</reference>
<name>A0A024FVY2_9STRA</name>
<dbReference type="EMBL" id="CAIX01000419">
    <property type="protein sequence ID" value="CCI10824.1"/>
    <property type="molecule type" value="Genomic_DNA"/>
</dbReference>